<sequence length="68" mass="7337">MVKRVQHLFCVGQLRRRAANRVADEEPGLVEVRRLVAIGAMAGTEEEHAGGVDRRDVGVAAAGWSRVG</sequence>
<reference evidence="1" key="2">
    <citation type="journal article" date="2015" name="Data Brief">
        <title>Shoot transcriptome of the giant reed, Arundo donax.</title>
        <authorList>
            <person name="Barrero R.A."/>
            <person name="Guerrero F.D."/>
            <person name="Moolhuijzen P."/>
            <person name="Goolsby J.A."/>
            <person name="Tidwell J."/>
            <person name="Bellgard S.E."/>
            <person name="Bellgard M.I."/>
        </authorList>
    </citation>
    <scope>NUCLEOTIDE SEQUENCE</scope>
    <source>
        <tissue evidence="1">Shoot tissue taken approximately 20 cm above the soil surface</tissue>
    </source>
</reference>
<evidence type="ECO:0000313" key="1">
    <source>
        <dbReference type="EMBL" id="JAD65872.1"/>
    </source>
</evidence>
<name>A0A0A9C2U4_ARUDO</name>
<dbReference type="AlphaFoldDB" id="A0A0A9C2U4"/>
<dbReference type="EMBL" id="GBRH01232023">
    <property type="protein sequence ID" value="JAD65872.1"/>
    <property type="molecule type" value="Transcribed_RNA"/>
</dbReference>
<proteinExistence type="predicted"/>
<protein>
    <submittedName>
        <fullName evidence="1">Uncharacterized protein</fullName>
    </submittedName>
</protein>
<accession>A0A0A9C2U4</accession>
<organism evidence="1">
    <name type="scientific">Arundo donax</name>
    <name type="common">Giant reed</name>
    <name type="synonym">Donax arundinaceus</name>
    <dbReference type="NCBI Taxonomy" id="35708"/>
    <lineage>
        <taxon>Eukaryota</taxon>
        <taxon>Viridiplantae</taxon>
        <taxon>Streptophyta</taxon>
        <taxon>Embryophyta</taxon>
        <taxon>Tracheophyta</taxon>
        <taxon>Spermatophyta</taxon>
        <taxon>Magnoliopsida</taxon>
        <taxon>Liliopsida</taxon>
        <taxon>Poales</taxon>
        <taxon>Poaceae</taxon>
        <taxon>PACMAD clade</taxon>
        <taxon>Arundinoideae</taxon>
        <taxon>Arundineae</taxon>
        <taxon>Arundo</taxon>
    </lineage>
</organism>
<reference evidence="1" key="1">
    <citation type="submission" date="2014-09" db="EMBL/GenBank/DDBJ databases">
        <authorList>
            <person name="Magalhaes I.L.F."/>
            <person name="Oliveira U."/>
            <person name="Santos F.R."/>
            <person name="Vidigal T.H.D.A."/>
            <person name="Brescovit A.D."/>
            <person name="Santos A.J."/>
        </authorList>
    </citation>
    <scope>NUCLEOTIDE SEQUENCE</scope>
    <source>
        <tissue evidence="1">Shoot tissue taken approximately 20 cm above the soil surface</tissue>
    </source>
</reference>